<dbReference type="AlphaFoldDB" id="A0AAW4PXL4"/>
<accession>A0AAW4PXL4</accession>
<sequence length="155" mass="17063">MKATTLTLRGESAHRFADAFVDEKADESRRSLNKRGVRNIHRYEGTDVTQIAYERASAHLDSWLLVSLLLEPVDEETATLVVMLGGGGEGPFKLDEVTLKRVLEGEEAVGATGRLATVLKDVRAVCELLDLDVETEWESDADAGLAEKFVAEIFE</sequence>
<keyword evidence="2" id="KW-1185">Reference proteome</keyword>
<protein>
    <submittedName>
        <fullName evidence="1">Uncharacterized protein</fullName>
    </submittedName>
</protein>
<proteinExistence type="predicted"/>
<gene>
    <name evidence="1" type="ORF">EGH21_18780</name>
</gene>
<dbReference type="EMBL" id="RKLR01000010">
    <property type="protein sequence ID" value="MBX0325078.1"/>
    <property type="molecule type" value="Genomic_DNA"/>
</dbReference>
<dbReference type="Proteomes" id="UP001430377">
    <property type="component" value="Unassembled WGS sequence"/>
</dbReference>
<evidence type="ECO:0000313" key="1">
    <source>
        <dbReference type="EMBL" id="MBX0325078.1"/>
    </source>
</evidence>
<name>A0AAW4PXL4_9EURY</name>
<organism evidence="1 2">
    <name type="scientific">Haloarcula rubra</name>
    <dbReference type="NCBI Taxonomy" id="2487747"/>
    <lineage>
        <taxon>Archaea</taxon>
        <taxon>Methanobacteriati</taxon>
        <taxon>Methanobacteriota</taxon>
        <taxon>Stenosarchaea group</taxon>
        <taxon>Halobacteria</taxon>
        <taxon>Halobacteriales</taxon>
        <taxon>Haloarculaceae</taxon>
        <taxon>Haloarcula</taxon>
    </lineage>
</organism>
<reference evidence="1 2" key="1">
    <citation type="submission" date="2021-06" db="EMBL/GenBank/DDBJ databases">
        <title>Halomicroarcula sp. a new haloarchaeum isolated from saline soil.</title>
        <authorList>
            <person name="Duran-Viseras A."/>
            <person name="Sanchez-Porro C."/>
            <person name="Ventosa A."/>
        </authorList>
    </citation>
    <scope>NUCLEOTIDE SEQUENCE [LARGE SCALE GENOMIC DNA]</scope>
    <source>
        <strain evidence="1 2">F13</strain>
    </source>
</reference>
<dbReference type="RefSeq" id="WP_220619945.1">
    <property type="nucleotide sequence ID" value="NZ_RKLR01000010.1"/>
</dbReference>
<evidence type="ECO:0000313" key="2">
    <source>
        <dbReference type="Proteomes" id="UP001430377"/>
    </source>
</evidence>
<comment type="caution">
    <text evidence="1">The sequence shown here is derived from an EMBL/GenBank/DDBJ whole genome shotgun (WGS) entry which is preliminary data.</text>
</comment>